<protein>
    <submittedName>
        <fullName evidence="1">Uncharacterized protein</fullName>
    </submittedName>
</protein>
<comment type="caution">
    <text evidence="1">The sequence shown here is derived from an EMBL/GenBank/DDBJ whole genome shotgun (WGS) entry which is preliminary data.</text>
</comment>
<dbReference type="EMBL" id="LAZR01003011">
    <property type="protein sequence ID" value="KKN23028.1"/>
    <property type="molecule type" value="Genomic_DNA"/>
</dbReference>
<sequence>MGDQDEQELHVIPLHNPLKDRLTVVSRAYHQRVGKEPKMVNSAFSRTLESHQQLYQRELEATEEWELLDCGWVESAGMLIIQNVEGQGLQRNPTEEEKEASAKKVLQLSYAVIDGSYWLIPPGESIQAFPSKVTLLYIRSQSGITEYTLTIFPR</sequence>
<dbReference type="AlphaFoldDB" id="A0A0F9S0Y9"/>
<name>A0A0F9S0Y9_9ZZZZ</name>
<gene>
    <name evidence="1" type="ORF">LCGC14_0908990</name>
</gene>
<organism evidence="1">
    <name type="scientific">marine sediment metagenome</name>
    <dbReference type="NCBI Taxonomy" id="412755"/>
    <lineage>
        <taxon>unclassified sequences</taxon>
        <taxon>metagenomes</taxon>
        <taxon>ecological metagenomes</taxon>
    </lineage>
</organism>
<accession>A0A0F9S0Y9</accession>
<reference evidence="1" key="1">
    <citation type="journal article" date="2015" name="Nature">
        <title>Complex archaea that bridge the gap between prokaryotes and eukaryotes.</title>
        <authorList>
            <person name="Spang A."/>
            <person name="Saw J.H."/>
            <person name="Jorgensen S.L."/>
            <person name="Zaremba-Niedzwiedzka K."/>
            <person name="Martijn J."/>
            <person name="Lind A.E."/>
            <person name="van Eijk R."/>
            <person name="Schleper C."/>
            <person name="Guy L."/>
            <person name="Ettema T.J."/>
        </authorList>
    </citation>
    <scope>NUCLEOTIDE SEQUENCE</scope>
</reference>
<proteinExistence type="predicted"/>
<evidence type="ECO:0000313" key="1">
    <source>
        <dbReference type="EMBL" id="KKN23028.1"/>
    </source>
</evidence>